<dbReference type="Proteomes" id="UP001648503">
    <property type="component" value="Unassembled WGS sequence"/>
</dbReference>
<feature type="domain" description="Fe2OG dioxygenase" evidence="2">
    <location>
        <begin position="140"/>
        <end position="251"/>
    </location>
</feature>
<proteinExistence type="predicted"/>
<accession>A0ABQ8ERZ9</accession>
<comment type="caution">
    <text evidence="3">The sequence shown here is derived from an EMBL/GenBank/DDBJ whole genome shotgun (WGS) entry which is preliminary data.</text>
</comment>
<dbReference type="Gene3D" id="2.60.120.590">
    <property type="entry name" value="Alpha-ketoglutarate-dependent dioxygenase AlkB-like"/>
    <property type="match status" value="1"/>
</dbReference>
<dbReference type="Pfam" id="PF13532">
    <property type="entry name" value="2OG-FeII_Oxy_2"/>
    <property type="match status" value="1"/>
</dbReference>
<dbReference type="InterPro" id="IPR037151">
    <property type="entry name" value="AlkB-like_sf"/>
</dbReference>
<organism evidence="3 4">
    <name type="scientific">Batrachochytrium salamandrivorans</name>
    <dbReference type="NCBI Taxonomy" id="1357716"/>
    <lineage>
        <taxon>Eukaryota</taxon>
        <taxon>Fungi</taxon>
        <taxon>Fungi incertae sedis</taxon>
        <taxon>Chytridiomycota</taxon>
        <taxon>Chytridiomycota incertae sedis</taxon>
        <taxon>Chytridiomycetes</taxon>
        <taxon>Rhizophydiales</taxon>
        <taxon>Rhizophydiales incertae sedis</taxon>
        <taxon>Batrachochytrium</taxon>
    </lineage>
</organism>
<dbReference type="InterPro" id="IPR032870">
    <property type="entry name" value="ALKBH7-like"/>
</dbReference>
<dbReference type="PANTHER" id="PTHR21052">
    <property type="entry name" value="SPERMATOGENESIS ASSOCIATED 11-RELATED"/>
    <property type="match status" value="1"/>
</dbReference>
<sequence>MQDGLLDVNQSLFLELFGPESPPPSPTTAPSTAFATVDGSIADSKSFESSSCDDDEESAANHNRGQPVATSVPGLVMWKHALSPAECRDVLDSIKHIGWFDPAAGINQAMRFGKLPTFLDTIGCLGRELIDEALSTRVPLFDQMIGNHYYPGQGLTAHVDLVNRFADGIVIASLCGSCIMEFSPVCDADTVHPCASSSIVEVFLESGDIVGLSGAARWSWKHGIPDRMVDEWQGQHYPRTERISITLRRMLPTTDSALCMEMKTRDS</sequence>
<dbReference type="PROSITE" id="PS51471">
    <property type="entry name" value="FE2OG_OXY"/>
    <property type="match status" value="1"/>
</dbReference>
<dbReference type="SUPFAM" id="SSF51197">
    <property type="entry name" value="Clavaminate synthase-like"/>
    <property type="match status" value="1"/>
</dbReference>
<dbReference type="InterPro" id="IPR027450">
    <property type="entry name" value="AlkB-like"/>
</dbReference>
<reference evidence="3 4" key="1">
    <citation type="submission" date="2021-02" db="EMBL/GenBank/DDBJ databases">
        <title>Variation within the Batrachochytrium salamandrivorans European outbreak.</title>
        <authorList>
            <person name="Kelly M."/>
            <person name="Pasmans F."/>
            <person name="Shea T.P."/>
            <person name="Munoz J.F."/>
            <person name="Carranza S."/>
            <person name="Cuomo C.A."/>
            <person name="Martel A."/>
        </authorList>
    </citation>
    <scope>NUCLEOTIDE SEQUENCE [LARGE SCALE GENOMIC DNA]</scope>
    <source>
        <strain evidence="3 4">AMFP18/2</strain>
    </source>
</reference>
<name>A0ABQ8ERZ9_9FUNG</name>
<dbReference type="PANTHER" id="PTHR21052:SF0">
    <property type="entry name" value="ALPHA-KETOGLUTARATE-DEPENDENT DIOXYGENASE ALKB HOMOLOG 7, MITOCHONDRIAL"/>
    <property type="match status" value="1"/>
</dbReference>
<gene>
    <name evidence="3" type="ORF">BASA50_001231</name>
</gene>
<dbReference type="InterPro" id="IPR005123">
    <property type="entry name" value="Oxoglu/Fe-dep_dioxygenase_dom"/>
</dbReference>
<evidence type="ECO:0000256" key="1">
    <source>
        <dbReference type="SAM" id="MobiDB-lite"/>
    </source>
</evidence>
<protein>
    <recommendedName>
        <fullName evidence="2">Fe2OG dioxygenase domain-containing protein</fullName>
    </recommendedName>
</protein>
<evidence type="ECO:0000313" key="4">
    <source>
        <dbReference type="Proteomes" id="UP001648503"/>
    </source>
</evidence>
<dbReference type="EMBL" id="JAFCIX010000580">
    <property type="protein sequence ID" value="KAH6585623.1"/>
    <property type="molecule type" value="Genomic_DNA"/>
</dbReference>
<evidence type="ECO:0000259" key="2">
    <source>
        <dbReference type="PROSITE" id="PS51471"/>
    </source>
</evidence>
<evidence type="ECO:0000313" key="3">
    <source>
        <dbReference type="EMBL" id="KAH6585623.1"/>
    </source>
</evidence>
<keyword evidence="4" id="KW-1185">Reference proteome</keyword>
<feature type="region of interest" description="Disordered" evidence="1">
    <location>
        <begin position="44"/>
        <end position="67"/>
    </location>
</feature>